<evidence type="ECO:0008006" key="4">
    <source>
        <dbReference type="Google" id="ProtNLM"/>
    </source>
</evidence>
<feature type="chain" id="PRO_5040936195" description="PsiF repeat-containing protein" evidence="1">
    <location>
        <begin position="26"/>
        <end position="83"/>
    </location>
</feature>
<organism evidence="2 3">
    <name type="scientific">Marinomonas algarum</name>
    <dbReference type="NCBI Taxonomy" id="2883105"/>
    <lineage>
        <taxon>Bacteria</taxon>
        <taxon>Pseudomonadati</taxon>
        <taxon>Pseudomonadota</taxon>
        <taxon>Gammaproteobacteria</taxon>
        <taxon>Oceanospirillales</taxon>
        <taxon>Oceanospirillaceae</taxon>
        <taxon>Marinomonas</taxon>
    </lineage>
</organism>
<keyword evidence="1" id="KW-0732">Signal</keyword>
<name>A0A9X1LB53_9GAMM</name>
<dbReference type="AlphaFoldDB" id="A0A9X1LB53"/>
<evidence type="ECO:0000313" key="3">
    <source>
        <dbReference type="Proteomes" id="UP001139095"/>
    </source>
</evidence>
<sequence>MSLKNSVSALALSVACLVGSTSVFALEDFCSPRLDTYLKGLQKTVDSKYMPDSQKETAQKVMDKIKASRNETQDCVLMEKLKS</sequence>
<proteinExistence type="predicted"/>
<protein>
    <recommendedName>
        <fullName evidence="4">PsiF repeat-containing protein</fullName>
    </recommendedName>
</protein>
<accession>A0A9X1LB53</accession>
<reference evidence="2" key="1">
    <citation type="submission" date="2021-10" db="EMBL/GenBank/DDBJ databases">
        <title>Marinomonas pontica sp. nov., isolated from the Black Sea.</title>
        <authorList>
            <person name="Zhao L.-H."/>
            <person name="Xue J.-H."/>
        </authorList>
    </citation>
    <scope>NUCLEOTIDE SEQUENCE</scope>
    <source>
        <strain evidence="2">E8</strain>
    </source>
</reference>
<comment type="caution">
    <text evidence="2">The sequence shown here is derived from an EMBL/GenBank/DDBJ whole genome shotgun (WGS) entry which is preliminary data.</text>
</comment>
<feature type="signal peptide" evidence="1">
    <location>
        <begin position="1"/>
        <end position="25"/>
    </location>
</feature>
<gene>
    <name evidence="2" type="ORF">LG368_00735</name>
</gene>
<keyword evidence="3" id="KW-1185">Reference proteome</keyword>
<dbReference type="PROSITE" id="PS51257">
    <property type="entry name" value="PROKAR_LIPOPROTEIN"/>
    <property type="match status" value="1"/>
</dbReference>
<dbReference type="RefSeq" id="WP_226752821.1">
    <property type="nucleotide sequence ID" value="NZ_JAJATW010000001.1"/>
</dbReference>
<dbReference type="EMBL" id="JAJATW010000001">
    <property type="protein sequence ID" value="MCB5160439.1"/>
    <property type="molecule type" value="Genomic_DNA"/>
</dbReference>
<evidence type="ECO:0000256" key="1">
    <source>
        <dbReference type="SAM" id="SignalP"/>
    </source>
</evidence>
<dbReference type="Proteomes" id="UP001139095">
    <property type="component" value="Unassembled WGS sequence"/>
</dbReference>
<evidence type="ECO:0000313" key="2">
    <source>
        <dbReference type="EMBL" id="MCB5160439.1"/>
    </source>
</evidence>